<comment type="caution">
    <text evidence="2">The sequence shown here is derived from an EMBL/GenBank/DDBJ whole genome shotgun (WGS) entry which is preliminary data.</text>
</comment>
<reference evidence="2 3" key="1">
    <citation type="submission" date="2016-01" db="EMBL/GenBank/DDBJ databases">
        <authorList>
            <person name="Peeters C."/>
        </authorList>
    </citation>
    <scope>NUCLEOTIDE SEQUENCE [LARGE SCALE GENOMIC DNA]</scope>
    <source>
        <strain evidence="2">LMG 29315</strain>
    </source>
</reference>
<name>A0A658QY77_9BURK</name>
<dbReference type="Proteomes" id="UP000198263">
    <property type="component" value="Unassembled WGS sequence"/>
</dbReference>
<evidence type="ECO:0008006" key="4">
    <source>
        <dbReference type="Google" id="ProtNLM"/>
    </source>
</evidence>
<evidence type="ECO:0000313" key="2">
    <source>
        <dbReference type="EMBL" id="SAL32319.1"/>
    </source>
</evidence>
<proteinExistence type="predicted"/>
<dbReference type="EMBL" id="FCNV02000005">
    <property type="protein sequence ID" value="SAL32319.1"/>
    <property type="molecule type" value="Genomic_DNA"/>
</dbReference>
<evidence type="ECO:0000313" key="3">
    <source>
        <dbReference type="Proteomes" id="UP000198263"/>
    </source>
</evidence>
<feature type="signal peptide" evidence="1">
    <location>
        <begin position="1"/>
        <end position="26"/>
    </location>
</feature>
<accession>A0A658QY77</accession>
<dbReference type="InterPro" id="IPR046055">
    <property type="entry name" value="DUF6013"/>
</dbReference>
<organism evidence="2 3">
    <name type="scientific">Caballeronia concitans</name>
    <dbReference type="NCBI Taxonomy" id="1777133"/>
    <lineage>
        <taxon>Bacteria</taxon>
        <taxon>Pseudomonadati</taxon>
        <taxon>Pseudomonadota</taxon>
        <taxon>Betaproteobacteria</taxon>
        <taxon>Burkholderiales</taxon>
        <taxon>Burkholderiaceae</taxon>
        <taxon>Caballeronia</taxon>
    </lineage>
</organism>
<protein>
    <recommendedName>
        <fullName evidence="4">Lipoprotein</fullName>
    </recommendedName>
</protein>
<dbReference type="RefSeq" id="WP_040048404.1">
    <property type="nucleotide sequence ID" value="NZ_FCNV02000005.1"/>
</dbReference>
<keyword evidence="1" id="KW-0732">Signal</keyword>
<evidence type="ECO:0000256" key="1">
    <source>
        <dbReference type="SAM" id="SignalP"/>
    </source>
</evidence>
<feature type="chain" id="PRO_5024789908" description="Lipoprotein" evidence="1">
    <location>
        <begin position="27"/>
        <end position="184"/>
    </location>
</feature>
<keyword evidence="3" id="KW-1185">Reference proteome</keyword>
<dbReference type="Pfam" id="PF19476">
    <property type="entry name" value="DUF6013"/>
    <property type="match status" value="1"/>
</dbReference>
<gene>
    <name evidence="2" type="ORF">AWB72_02876</name>
</gene>
<sequence>MNRRSNAGRHAIAAVLATSVLATAHATPGIKVLSEAPNDGPIKYTVKMASKNFGNEQETRTIRSGQTDDFTWQGSAPSGAQPVPDGCPQVGSVPRSAEGMAVRQVQIRFAPVVADNGVANVQISFRAYAPKGTSKVTVGGKTLQCPADNHVSQIVRFSMPTSTGSKKTVTLDDGTQLTVTASRK</sequence>
<dbReference type="AlphaFoldDB" id="A0A658QY77"/>